<evidence type="ECO:0000313" key="3">
    <source>
        <dbReference type="Proteomes" id="UP001151760"/>
    </source>
</evidence>
<comment type="caution">
    <text evidence="2">The sequence shown here is derived from an EMBL/GenBank/DDBJ whole genome shotgun (WGS) entry which is preliminary data.</text>
</comment>
<evidence type="ECO:0000313" key="2">
    <source>
        <dbReference type="EMBL" id="GJT05536.1"/>
    </source>
</evidence>
<dbReference type="Proteomes" id="UP001151760">
    <property type="component" value="Unassembled WGS sequence"/>
</dbReference>
<keyword evidence="3" id="KW-1185">Reference proteome</keyword>
<name>A0ABQ5AWR8_9ASTR</name>
<proteinExistence type="predicted"/>
<organism evidence="2 3">
    <name type="scientific">Tanacetum coccineum</name>
    <dbReference type="NCBI Taxonomy" id="301880"/>
    <lineage>
        <taxon>Eukaryota</taxon>
        <taxon>Viridiplantae</taxon>
        <taxon>Streptophyta</taxon>
        <taxon>Embryophyta</taxon>
        <taxon>Tracheophyta</taxon>
        <taxon>Spermatophyta</taxon>
        <taxon>Magnoliopsida</taxon>
        <taxon>eudicotyledons</taxon>
        <taxon>Gunneridae</taxon>
        <taxon>Pentapetalae</taxon>
        <taxon>asterids</taxon>
        <taxon>campanulids</taxon>
        <taxon>Asterales</taxon>
        <taxon>Asteraceae</taxon>
        <taxon>Asteroideae</taxon>
        <taxon>Anthemideae</taxon>
        <taxon>Anthemidinae</taxon>
        <taxon>Tanacetum</taxon>
    </lineage>
</organism>
<evidence type="ECO:0000256" key="1">
    <source>
        <dbReference type="SAM" id="Coils"/>
    </source>
</evidence>
<keyword evidence="1" id="KW-0175">Coiled coil</keyword>
<reference evidence="2" key="2">
    <citation type="submission" date="2022-01" db="EMBL/GenBank/DDBJ databases">
        <authorList>
            <person name="Yamashiro T."/>
            <person name="Shiraishi A."/>
            <person name="Satake H."/>
            <person name="Nakayama K."/>
        </authorList>
    </citation>
    <scope>NUCLEOTIDE SEQUENCE</scope>
</reference>
<reference evidence="2" key="1">
    <citation type="journal article" date="2022" name="Int. J. Mol. Sci.">
        <title>Draft Genome of Tanacetum Coccineum: Genomic Comparison of Closely Related Tanacetum-Family Plants.</title>
        <authorList>
            <person name="Yamashiro T."/>
            <person name="Shiraishi A."/>
            <person name="Nakayama K."/>
            <person name="Satake H."/>
        </authorList>
    </citation>
    <scope>NUCLEOTIDE SEQUENCE</scope>
</reference>
<dbReference type="EMBL" id="BQNB010012594">
    <property type="protein sequence ID" value="GJT05536.1"/>
    <property type="molecule type" value="Genomic_DNA"/>
</dbReference>
<sequence>MAASGSNNIIARRVVDDLIDFSSETAVPNYMRFFFLQQIAEIRGYVSRQRAEAQTARNNLGQLRAMLAELEAMNDNGETKDPKLCLRADIREEESRLEELEDVIAAAEDRIQSKEAHVRLMERQEAFVGRVVD</sequence>
<gene>
    <name evidence="2" type="ORF">Tco_0839998</name>
</gene>
<accession>A0ABQ5AWR8</accession>
<protein>
    <submittedName>
        <fullName evidence="2">Uncharacterized protein</fullName>
    </submittedName>
</protein>
<feature type="coiled-coil region" evidence="1">
    <location>
        <begin position="46"/>
        <end position="124"/>
    </location>
</feature>